<evidence type="ECO:0000259" key="4">
    <source>
        <dbReference type="Pfam" id="PF05175"/>
    </source>
</evidence>
<dbReference type="AlphaFoldDB" id="A0A4R7PFV3"/>
<dbReference type="InterPro" id="IPR004556">
    <property type="entry name" value="HemK-like"/>
</dbReference>
<dbReference type="Pfam" id="PF17827">
    <property type="entry name" value="PrmC_N"/>
    <property type="match status" value="1"/>
</dbReference>
<dbReference type="Gene3D" id="3.40.50.150">
    <property type="entry name" value="Vaccinia Virus protein VP39"/>
    <property type="match status" value="1"/>
</dbReference>
<dbReference type="NCBIfam" id="TIGR00536">
    <property type="entry name" value="hemK_fam"/>
    <property type="match status" value="1"/>
</dbReference>
<dbReference type="CDD" id="cd02440">
    <property type="entry name" value="AdoMet_MTases"/>
    <property type="match status" value="1"/>
</dbReference>
<dbReference type="PIRSF" id="PIRSF037167">
    <property type="entry name" value="Mtase_YfcB_prd"/>
    <property type="match status" value="1"/>
</dbReference>
<dbReference type="EMBL" id="SOBT01000008">
    <property type="protein sequence ID" value="TDU32521.1"/>
    <property type="molecule type" value="Genomic_DNA"/>
</dbReference>
<evidence type="ECO:0000256" key="1">
    <source>
        <dbReference type="ARBA" id="ARBA00022603"/>
    </source>
</evidence>
<name>A0A4R7PFV3_9GAMM</name>
<dbReference type="PANTHER" id="PTHR47806:SF1">
    <property type="entry name" value="RIBOSOMAL PROTEIN UL3 GLUTAMINE METHYLTRANSFERASE"/>
    <property type="match status" value="1"/>
</dbReference>
<dbReference type="GO" id="GO:0003676">
    <property type="term" value="F:nucleic acid binding"/>
    <property type="evidence" value="ECO:0007669"/>
    <property type="project" value="InterPro"/>
</dbReference>
<dbReference type="GO" id="GO:0032259">
    <property type="term" value="P:methylation"/>
    <property type="evidence" value="ECO:0007669"/>
    <property type="project" value="UniProtKB-KW"/>
</dbReference>
<dbReference type="GO" id="GO:0005840">
    <property type="term" value="C:ribosome"/>
    <property type="evidence" value="ECO:0007669"/>
    <property type="project" value="UniProtKB-KW"/>
</dbReference>
<feature type="domain" description="Release factor glutamine methyltransferase N-terminal" evidence="5">
    <location>
        <begin position="25"/>
        <end position="102"/>
    </location>
</feature>
<keyword evidence="3" id="KW-0949">S-adenosyl-L-methionine</keyword>
<dbReference type="InterPro" id="IPR007848">
    <property type="entry name" value="Small_mtfrase_dom"/>
</dbReference>
<proteinExistence type="predicted"/>
<reference evidence="6 7" key="1">
    <citation type="submission" date="2019-03" db="EMBL/GenBank/DDBJ databases">
        <title>Genomic Encyclopedia of Type Strains, Phase IV (KMG-IV): sequencing the most valuable type-strain genomes for metagenomic binning, comparative biology and taxonomic classification.</title>
        <authorList>
            <person name="Goeker M."/>
        </authorList>
    </citation>
    <scope>NUCLEOTIDE SEQUENCE [LARGE SCALE GENOMIC DNA]</scope>
    <source>
        <strain evidence="6 7">DSM 26377</strain>
    </source>
</reference>
<keyword evidence="7" id="KW-1185">Reference proteome</keyword>
<evidence type="ECO:0000259" key="5">
    <source>
        <dbReference type="Pfam" id="PF17827"/>
    </source>
</evidence>
<keyword evidence="1 6" id="KW-0489">Methyltransferase</keyword>
<comment type="caution">
    <text evidence="6">The sequence shown here is derived from an EMBL/GenBank/DDBJ whole genome shotgun (WGS) entry which is preliminary data.</text>
</comment>
<dbReference type="InterPro" id="IPR029063">
    <property type="entry name" value="SAM-dependent_MTases_sf"/>
</dbReference>
<dbReference type="SUPFAM" id="SSF53335">
    <property type="entry name" value="S-adenosyl-L-methionine-dependent methyltransferases"/>
    <property type="match status" value="1"/>
</dbReference>
<keyword evidence="6" id="KW-0689">Ribosomal protein</keyword>
<dbReference type="Proteomes" id="UP000295341">
    <property type="component" value="Unassembled WGS sequence"/>
</dbReference>
<dbReference type="InterPro" id="IPR040758">
    <property type="entry name" value="PrmC_N"/>
</dbReference>
<keyword evidence="2 6" id="KW-0808">Transferase</keyword>
<dbReference type="PANTHER" id="PTHR47806">
    <property type="entry name" value="50S RIBOSOMAL PROTEIN L3 GLUTAMINE METHYLTRANSFERASE"/>
    <property type="match status" value="1"/>
</dbReference>
<dbReference type="InterPro" id="IPR017127">
    <property type="entry name" value="Ribosome_uL3_MTase"/>
</dbReference>
<dbReference type="GO" id="GO:0005829">
    <property type="term" value="C:cytosol"/>
    <property type="evidence" value="ECO:0007669"/>
    <property type="project" value="TreeGrafter"/>
</dbReference>
<feature type="domain" description="Methyltransferase small" evidence="4">
    <location>
        <begin position="140"/>
        <end position="219"/>
    </location>
</feature>
<gene>
    <name evidence="6" type="ORF">DFR24_1919</name>
</gene>
<dbReference type="GO" id="GO:0036009">
    <property type="term" value="F:protein-glutamine N-methyltransferase activity"/>
    <property type="evidence" value="ECO:0007669"/>
    <property type="project" value="InterPro"/>
</dbReference>
<dbReference type="RefSeq" id="WP_246051576.1">
    <property type="nucleotide sequence ID" value="NZ_MWIN01000001.1"/>
</dbReference>
<keyword evidence="6" id="KW-0687">Ribonucleoprotein</keyword>
<dbReference type="Gene3D" id="1.10.8.10">
    <property type="entry name" value="DNA helicase RuvA subunit, C-terminal domain"/>
    <property type="match status" value="1"/>
</dbReference>
<dbReference type="Pfam" id="PF05175">
    <property type="entry name" value="MTS"/>
    <property type="match status" value="1"/>
</dbReference>
<evidence type="ECO:0000256" key="2">
    <source>
        <dbReference type="ARBA" id="ARBA00022679"/>
    </source>
</evidence>
<evidence type="ECO:0000313" key="7">
    <source>
        <dbReference type="Proteomes" id="UP000295341"/>
    </source>
</evidence>
<evidence type="ECO:0000256" key="3">
    <source>
        <dbReference type="ARBA" id="ARBA00022691"/>
    </source>
</evidence>
<dbReference type="PROSITE" id="PS00092">
    <property type="entry name" value="N6_MTASE"/>
    <property type="match status" value="1"/>
</dbReference>
<organism evidence="6 7">
    <name type="scientific">Panacagrimonas perspica</name>
    <dbReference type="NCBI Taxonomy" id="381431"/>
    <lineage>
        <taxon>Bacteria</taxon>
        <taxon>Pseudomonadati</taxon>
        <taxon>Pseudomonadota</taxon>
        <taxon>Gammaproteobacteria</taxon>
        <taxon>Nevskiales</taxon>
        <taxon>Nevskiaceae</taxon>
        <taxon>Panacagrimonas</taxon>
    </lineage>
</organism>
<accession>A0A4R7PFV3</accession>
<evidence type="ECO:0000313" key="6">
    <source>
        <dbReference type="EMBL" id="TDU32521.1"/>
    </source>
</evidence>
<sequence length="311" mass="34381">MSMPLPSVPSLELPSDLSALATVRDWVRWAASRFREAGLTFGHGTDNALDEAFHLVLHALHLPYDLPALYLETNLSASERAAVHALLRRRLDTREPAAYLIGEIEFAGYPFYVDERVLVPRSPIAELIERGFAPWLDEPPKTVLDLCAGSGCIGIACALHFECDVTLGEIDAGALEVTARNIARHAVGERVKAVKGDLFAGLKGRRFDLIVSNPPYVPTSEWEALADEYRREPRLALDAGSDGMDIVARILREAPEYLERDGLLICEVGGSVEEFEARWPRLPVTWIHFQRGGDGVFSIGREALQKARSTL</sequence>
<dbReference type="InterPro" id="IPR002052">
    <property type="entry name" value="DNA_methylase_N6_adenine_CS"/>
</dbReference>
<dbReference type="NCBIfam" id="TIGR03533">
    <property type="entry name" value="L3_gln_methyl"/>
    <property type="match status" value="1"/>
</dbReference>
<protein>
    <submittedName>
        <fullName evidence="6">[LSU ribosomal protein L3P]-glutamine N5-methyltransferase</fullName>
    </submittedName>
</protein>